<dbReference type="Pfam" id="PF09346">
    <property type="entry name" value="SMI1_KNR4"/>
    <property type="match status" value="1"/>
</dbReference>
<accession>A0ABV6XH54</accession>
<reference evidence="2 3" key="1">
    <citation type="submission" date="2024-06" db="EMBL/GenBank/DDBJ databases">
        <authorList>
            <person name="Lee S.D."/>
        </authorList>
    </citation>
    <scope>NUCLEOTIDE SEQUENCE [LARGE SCALE GENOMIC DNA]</scope>
    <source>
        <strain evidence="2 3">N1-10</strain>
    </source>
</reference>
<dbReference type="SUPFAM" id="SSF160631">
    <property type="entry name" value="SMI1/KNR4-like"/>
    <property type="match status" value="1"/>
</dbReference>
<dbReference type="PANTHER" id="PTHR47432">
    <property type="entry name" value="CELL WALL ASSEMBLY REGULATOR SMI1"/>
    <property type="match status" value="1"/>
</dbReference>
<protein>
    <submittedName>
        <fullName evidence="2">SMI1/KNR4 family protein</fullName>
    </submittedName>
</protein>
<dbReference type="InterPro" id="IPR037883">
    <property type="entry name" value="Knr4/Smi1-like_sf"/>
</dbReference>
<dbReference type="PANTHER" id="PTHR47432:SF1">
    <property type="entry name" value="CELL WALL ASSEMBLY REGULATOR SMI1"/>
    <property type="match status" value="1"/>
</dbReference>
<dbReference type="InterPro" id="IPR051873">
    <property type="entry name" value="KNR4/SMI1_regulator"/>
</dbReference>
<evidence type="ECO:0000259" key="1">
    <source>
        <dbReference type="SMART" id="SM00860"/>
    </source>
</evidence>
<dbReference type="EMBL" id="JBEUKS010000001">
    <property type="protein sequence ID" value="MFC1437492.1"/>
    <property type="molecule type" value="Genomic_DNA"/>
</dbReference>
<sequence>MYRQDHVEAELGVAVADAWRRIDGYLGEHFPAVLAGLGGPASPAEIATAEAALRFALPADFTASLAVHRSVQVDGALNSYVRHGDIDELVKWRDEMVQEYASGSDHPDDEIRRDQEWRRGWIPLDTEGDGSTVILDLDPGPDGASGQLIYADQGSVNRVLQRSWLSVLLDFAEQLEADRYSYDPSGPWLEERSSNC</sequence>
<dbReference type="Proteomes" id="UP001592581">
    <property type="component" value="Unassembled WGS sequence"/>
</dbReference>
<gene>
    <name evidence="2" type="ORF">ABUW04_04415</name>
</gene>
<dbReference type="SMART" id="SM00860">
    <property type="entry name" value="SMI1_KNR4"/>
    <property type="match status" value="1"/>
</dbReference>
<proteinExistence type="predicted"/>
<dbReference type="Gene3D" id="3.40.1580.10">
    <property type="entry name" value="SMI1/KNR4-like"/>
    <property type="match status" value="1"/>
</dbReference>
<dbReference type="InterPro" id="IPR018958">
    <property type="entry name" value="Knr4/Smi1-like_dom"/>
</dbReference>
<evidence type="ECO:0000313" key="3">
    <source>
        <dbReference type="Proteomes" id="UP001592581"/>
    </source>
</evidence>
<feature type="domain" description="Knr4/Smi1-like" evidence="1">
    <location>
        <begin position="40"/>
        <end position="174"/>
    </location>
</feature>
<keyword evidence="3" id="KW-1185">Reference proteome</keyword>
<comment type="caution">
    <text evidence="2">The sequence shown here is derived from an EMBL/GenBank/DDBJ whole genome shotgun (WGS) entry which is preliminary data.</text>
</comment>
<name>A0ABV6XH54_9ACTN</name>
<dbReference type="RefSeq" id="WP_380562868.1">
    <property type="nucleotide sequence ID" value="NZ_JBEUKS010000001.1"/>
</dbReference>
<evidence type="ECO:0000313" key="2">
    <source>
        <dbReference type="EMBL" id="MFC1437492.1"/>
    </source>
</evidence>
<organism evidence="2 3">
    <name type="scientific">Streptacidiphilus jeojiensis</name>
    <dbReference type="NCBI Taxonomy" id="3229225"/>
    <lineage>
        <taxon>Bacteria</taxon>
        <taxon>Bacillati</taxon>
        <taxon>Actinomycetota</taxon>
        <taxon>Actinomycetes</taxon>
        <taxon>Kitasatosporales</taxon>
        <taxon>Streptomycetaceae</taxon>
        <taxon>Streptacidiphilus</taxon>
    </lineage>
</organism>